<name>A0A2D3C6H6_9EURY</name>
<dbReference type="Proteomes" id="UP000229678">
    <property type="component" value="Chromosome"/>
</dbReference>
<feature type="domain" description="S-adenosyl-l-methionine hydroxide adenosyltransferase N-terminal" evidence="3">
    <location>
        <begin position="10"/>
        <end position="152"/>
    </location>
</feature>
<dbReference type="InterPro" id="IPR023227">
    <property type="entry name" value="SAM_OH_AdoTrfase_C_sf"/>
</dbReference>
<protein>
    <recommendedName>
        <fullName evidence="7">S-adenosyl-l-methionine hydroxide adenosyltransferase</fullName>
    </recommendedName>
</protein>
<proteinExistence type="inferred from homology"/>
<feature type="domain" description="S-adenosyl-l-methionine hydroxide adenosyltransferase C-terminal" evidence="4">
    <location>
        <begin position="175"/>
        <end position="256"/>
    </location>
</feature>
<dbReference type="InterPro" id="IPR046470">
    <property type="entry name" value="SAM_HAT_C"/>
</dbReference>
<evidence type="ECO:0000259" key="3">
    <source>
        <dbReference type="Pfam" id="PF01887"/>
    </source>
</evidence>
<dbReference type="AlphaFoldDB" id="A0A2D3C6H6"/>
<dbReference type="SUPFAM" id="SSF101852">
    <property type="entry name" value="Bacterial fluorinating enzyme, C-terminal domain"/>
    <property type="match status" value="1"/>
</dbReference>
<dbReference type="InterPro" id="IPR002747">
    <property type="entry name" value="SAM_OH_AdoTrfase"/>
</dbReference>
<dbReference type="EMBL" id="CP017881">
    <property type="protein sequence ID" value="ATU08316.1"/>
    <property type="molecule type" value="Genomic_DNA"/>
</dbReference>
<dbReference type="PANTHER" id="PTHR35092:SF1">
    <property type="entry name" value="CHLORINASE MJ1651"/>
    <property type="match status" value="1"/>
</dbReference>
<gene>
    <name evidence="5" type="ORF">BKM01_05745</name>
</gene>
<reference evidence="6" key="1">
    <citation type="submission" date="2016-10" db="EMBL/GenBank/DDBJ databases">
        <authorList>
            <person name="L'haridon S."/>
            <person name="Corre E."/>
        </authorList>
    </citation>
    <scope>NUCLEOTIDE SEQUENCE [LARGE SCALE GENOMIC DNA]</scope>
    <source>
        <strain evidence="6">FDF-1T</strain>
    </source>
</reference>
<dbReference type="Pfam" id="PF20257">
    <property type="entry name" value="SAM_HAT_C"/>
    <property type="match status" value="1"/>
</dbReference>
<keyword evidence="1" id="KW-0949">S-adenosyl-L-methionine</keyword>
<evidence type="ECO:0000313" key="6">
    <source>
        <dbReference type="Proteomes" id="UP000229678"/>
    </source>
</evidence>
<dbReference type="SUPFAM" id="SSF102522">
    <property type="entry name" value="Bacterial fluorinating enzyme, N-terminal domain"/>
    <property type="match status" value="1"/>
</dbReference>
<dbReference type="InterPro" id="IPR046469">
    <property type="entry name" value="SAM_HAT_N"/>
</dbReference>
<evidence type="ECO:0000259" key="4">
    <source>
        <dbReference type="Pfam" id="PF20257"/>
    </source>
</evidence>
<evidence type="ECO:0000313" key="5">
    <source>
        <dbReference type="EMBL" id="ATU08316.1"/>
    </source>
</evidence>
<dbReference type="KEGG" id="mpot:BKM01_05745"/>
<dbReference type="PANTHER" id="PTHR35092">
    <property type="entry name" value="CHLORINASE MJ1651"/>
    <property type="match status" value="1"/>
</dbReference>
<dbReference type="InterPro" id="IPR023228">
    <property type="entry name" value="SAM_OH_AdoTrfase_N_sf"/>
</dbReference>
<accession>A0A2D3C6H6</accession>
<evidence type="ECO:0008006" key="7">
    <source>
        <dbReference type="Google" id="ProtNLM"/>
    </source>
</evidence>
<dbReference type="PIRSF" id="PIRSF006779">
    <property type="entry name" value="UCP006779"/>
    <property type="match status" value="1"/>
</dbReference>
<comment type="similarity">
    <text evidence="2">Belongs to the SAM hydrolase / SAM-dependent halogenase family.</text>
</comment>
<evidence type="ECO:0000256" key="1">
    <source>
        <dbReference type="ARBA" id="ARBA00022691"/>
    </source>
</evidence>
<dbReference type="Gene3D" id="3.40.50.10790">
    <property type="entry name" value="S-adenosyl-l-methionine hydroxide adenosyltransferase, N-terminal"/>
    <property type="match status" value="1"/>
</dbReference>
<dbReference type="Gene3D" id="2.40.30.90">
    <property type="entry name" value="Bacterial fluorinating enzyme like"/>
    <property type="match status" value="1"/>
</dbReference>
<organism evidence="5 6">
    <name type="scientific">Methanohalophilus portucalensis</name>
    <dbReference type="NCBI Taxonomy" id="39664"/>
    <lineage>
        <taxon>Archaea</taxon>
        <taxon>Methanobacteriati</taxon>
        <taxon>Methanobacteriota</taxon>
        <taxon>Stenosarchaea group</taxon>
        <taxon>Methanomicrobia</taxon>
        <taxon>Methanosarcinales</taxon>
        <taxon>Methanosarcinaceae</taxon>
        <taxon>Methanohalophilus</taxon>
    </lineage>
</organism>
<sequence length="261" mass="28373">MSKQNIMKIITLTTDFKNLYPASMKAVILDMCEDPTFIDLTHDIEQGDILSAAFALYTTTHFFPSGTIHLAVVDPGVGTSRKAIIVRTANHYFVGPDNGLLIPAAQRFGDIEVFEIEEKAMLGKVSNTFHGRDIFAPTAGLLASGHEAEDIGQPLETFEELSFGEVNAAVNNLYGKVLYIDSFGNVITNIPAKILEAFARPTEKLLVHGNVASYSPTYGKVQKNELLVLTGSHGFLEIAVNGGNAAQRLDIAGHPEIRIEK</sequence>
<evidence type="ECO:0000256" key="2">
    <source>
        <dbReference type="ARBA" id="ARBA00024035"/>
    </source>
</evidence>
<dbReference type="Pfam" id="PF01887">
    <property type="entry name" value="SAM_HAT_N"/>
    <property type="match status" value="1"/>
</dbReference>